<feature type="region of interest" description="Disordered" evidence="1">
    <location>
        <begin position="777"/>
        <end position="796"/>
    </location>
</feature>
<comment type="caution">
    <text evidence="2">The sequence shown here is derived from an EMBL/GenBank/DDBJ whole genome shotgun (WGS) entry which is preliminary data.</text>
</comment>
<protein>
    <submittedName>
        <fullName evidence="2">Uncharacterized protein</fullName>
    </submittedName>
</protein>
<accession>A0A0C2JK14</accession>
<organism evidence="2 3">
    <name type="scientific">Thelohanellus kitauei</name>
    <name type="common">Myxosporean</name>
    <dbReference type="NCBI Taxonomy" id="669202"/>
    <lineage>
        <taxon>Eukaryota</taxon>
        <taxon>Metazoa</taxon>
        <taxon>Cnidaria</taxon>
        <taxon>Myxozoa</taxon>
        <taxon>Myxosporea</taxon>
        <taxon>Bivalvulida</taxon>
        <taxon>Platysporina</taxon>
        <taxon>Myxobolidae</taxon>
        <taxon>Thelohanellus</taxon>
    </lineage>
</organism>
<dbReference type="AlphaFoldDB" id="A0A0C2JK14"/>
<keyword evidence="3" id="KW-1185">Reference proteome</keyword>
<evidence type="ECO:0000256" key="1">
    <source>
        <dbReference type="SAM" id="MobiDB-lite"/>
    </source>
</evidence>
<dbReference type="Proteomes" id="UP000031668">
    <property type="component" value="Unassembled WGS sequence"/>
</dbReference>
<dbReference type="EMBL" id="JWZT01002310">
    <property type="protein sequence ID" value="KII69728.1"/>
    <property type="molecule type" value="Genomic_DNA"/>
</dbReference>
<feature type="region of interest" description="Disordered" evidence="1">
    <location>
        <begin position="356"/>
        <end position="378"/>
    </location>
</feature>
<evidence type="ECO:0000313" key="2">
    <source>
        <dbReference type="EMBL" id="KII69728.1"/>
    </source>
</evidence>
<evidence type="ECO:0000313" key="3">
    <source>
        <dbReference type="Proteomes" id="UP000031668"/>
    </source>
</evidence>
<name>A0A0C2JK14_THEKT</name>
<gene>
    <name evidence="2" type="ORF">RF11_09028</name>
</gene>
<reference evidence="2 3" key="1">
    <citation type="journal article" date="2014" name="Genome Biol. Evol.">
        <title>The genome of the myxosporean Thelohanellus kitauei shows adaptations to nutrient acquisition within its fish host.</title>
        <authorList>
            <person name="Yang Y."/>
            <person name="Xiong J."/>
            <person name="Zhou Z."/>
            <person name="Huo F."/>
            <person name="Miao W."/>
            <person name="Ran C."/>
            <person name="Liu Y."/>
            <person name="Zhang J."/>
            <person name="Feng J."/>
            <person name="Wang M."/>
            <person name="Wang M."/>
            <person name="Wang L."/>
            <person name="Yao B."/>
        </authorList>
    </citation>
    <scope>NUCLEOTIDE SEQUENCE [LARGE SCALE GENOMIC DNA]</scope>
    <source>
        <strain evidence="2">Wuqing</strain>
    </source>
</reference>
<proteinExistence type="predicted"/>
<sequence>MQSKESWDDVISRATHSETSQHEILNLENFNEIIYVTNNDAFYPELVRCNYCDNTVLRATFIRHIVEKHSNVLVGAQLDEFKYLTARVDNEITQSEDQNLPPTSQVVLEKIETDKLENQNDIALEKSLNGSKLLDLHIPELGDPLYPMVSVEDIYELHQIVKLLKKEMEFGKIRDEYSMKKGLKTSDVINMFELLLKTKMRQLQIKNQNYENGLSQHVDMEKTDETICSEIPNPESKISIIIELLELKPIIDELITLKLPPVKTSQIVDFYAENFLSNAEHKLSQKPMPKKFIPIRKSQQIIQKNLVSSQKTPIKNACKVTGQHIERDDLSYHQCIENETLKTTQSTTSNIIAFKNQEQNPYDSNYGRKTPKNESDTKIRGNMTQGIIQNTQIKSTNNVHETPQINIVIQDSTMVKLANPPNVNIFSTQAVAITNNSTGQIFSTSPPLEKNQETHVMQYLEPSIPAIKRSSPESVSTLPLAGLQPEQGQIVHAVNSYIDTGPIDDNYFERLGASQRSPPKTNIEQLNRGSVNPIPQFQVSGQNFTDNTYIPNSNVLLVKNSTPSYVIRPQVANVQNTPNQIYQVVNPQTDHNIILSEMVNNNVPDFSGAVFARNMNTGTVRLQPGMQTLSSHELVSIQPANPSFNLTQPGLQIQPPRQVTFQPIPIQTPMNGNFINPSMVGVVNPTNMIAIAQPHVITHNTIPLGYQISIANAFAVNATPQYTVQPTYAIQMQGQQNYMAPNHFVLMNNPPAQPNIFVQPSPVIRVIQSAPPIRQTGFNSSVQPFHQNNPNLFPHG</sequence>